<dbReference type="Gene3D" id="3.90.320.10">
    <property type="match status" value="1"/>
</dbReference>
<keyword evidence="9" id="KW-0234">DNA repair</keyword>
<evidence type="ECO:0000256" key="4">
    <source>
        <dbReference type="ARBA" id="ARBA00022801"/>
    </source>
</evidence>
<dbReference type="PROSITE" id="PS51217">
    <property type="entry name" value="UVRD_HELICASE_CTER"/>
    <property type="match status" value="1"/>
</dbReference>
<dbReference type="GO" id="GO:0004527">
    <property type="term" value="F:exonuclease activity"/>
    <property type="evidence" value="ECO:0007669"/>
    <property type="project" value="UniProtKB-KW"/>
</dbReference>
<dbReference type="NCBIfam" id="TIGR02784">
    <property type="entry name" value="addA_alphas"/>
    <property type="match status" value="1"/>
</dbReference>
<dbReference type="GO" id="GO:0043138">
    <property type="term" value="F:3'-5' DNA helicase activity"/>
    <property type="evidence" value="ECO:0007669"/>
    <property type="project" value="UniProtKB-EC"/>
</dbReference>
<evidence type="ECO:0000259" key="18">
    <source>
        <dbReference type="PROSITE" id="PS51217"/>
    </source>
</evidence>
<dbReference type="PANTHER" id="PTHR11070">
    <property type="entry name" value="UVRD / RECB / PCRA DNA HELICASE FAMILY MEMBER"/>
    <property type="match status" value="1"/>
</dbReference>
<evidence type="ECO:0000256" key="14">
    <source>
        <dbReference type="ARBA" id="ARBA00048988"/>
    </source>
</evidence>
<keyword evidence="7 15" id="KW-0067">ATP-binding</keyword>
<dbReference type="KEGG" id="caul:KCG34_14260"/>
<evidence type="ECO:0000256" key="1">
    <source>
        <dbReference type="ARBA" id="ARBA00022722"/>
    </source>
</evidence>
<keyword evidence="1" id="KW-0540">Nuclease</keyword>
<accession>A0A975FXS4</accession>
<evidence type="ECO:0000256" key="2">
    <source>
        <dbReference type="ARBA" id="ARBA00022741"/>
    </source>
</evidence>
<dbReference type="InterPro" id="IPR014151">
    <property type="entry name" value="DNA_helicase_AddA"/>
</dbReference>
<dbReference type="GO" id="GO:0000725">
    <property type="term" value="P:recombinational repair"/>
    <property type="evidence" value="ECO:0007669"/>
    <property type="project" value="TreeGrafter"/>
</dbReference>
<evidence type="ECO:0000256" key="8">
    <source>
        <dbReference type="ARBA" id="ARBA00023125"/>
    </source>
</evidence>
<feature type="binding site" evidence="15">
    <location>
        <begin position="21"/>
        <end position="28"/>
    </location>
    <ligand>
        <name>ATP</name>
        <dbReference type="ChEBI" id="CHEBI:30616"/>
    </ligand>
</feature>
<feature type="domain" description="UvrD-like helicase ATP-binding" evidence="17">
    <location>
        <begin position="1"/>
        <end position="472"/>
    </location>
</feature>
<keyword evidence="2 15" id="KW-0547">Nucleotide-binding</keyword>
<dbReference type="Pfam" id="PF12705">
    <property type="entry name" value="PDDEXK_1"/>
    <property type="match status" value="1"/>
</dbReference>
<dbReference type="PROSITE" id="PS51198">
    <property type="entry name" value="UVRD_HELICASE_ATP_BIND"/>
    <property type="match status" value="1"/>
</dbReference>
<dbReference type="InterPro" id="IPR014016">
    <property type="entry name" value="UvrD-like_ATP-bd"/>
</dbReference>
<keyword evidence="10" id="KW-0413">Isomerase</keyword>
<evidence type="ECO:0000313" key="19">
    <source>
        <dbReference type="EMBL" id="QUD86261.1"/>
    </source>
</evidence>
<evidence type="ECO:0000256" key="13">
    <source>
        <dbReference type="ARBA" id="ARBA00034923"/>
    </source>
</evidence>
<dbReference type="InterPro" id="IPR014017">
    <property type="entry name" value="DNA_helicase_UvrD-like_C"/>
</dbReference>
<dbReference type="Proteomes" id="UP000676409">
    <property type="component" value="Chromosome"/>
</dbReference>
<dbReference type="Pfam" id="PF13361">
    <property type="entry name" value="UvrD_C"/>
    <property type="match status" value="1"/>
</dbReference>
<evidence type="ECO:0000256" key="12">
    <source>
        <dbReference type="ARBA" id="ARBA00034808"/>
    </source>
</evidence>
<proteinExistence type="predicted"/>
<sequence length="1144" mass="124784">MTTLDPQVLASDPKATVFVTANAGSGKTSTLVKRVARLLLQGARPEAILCVTYTKAAAAEMQRRLFEELGGWAVAEDEPLARKLAELDEQPSDLSAARALFARALETPGGLKIQTIHAFCEKLLRRFPLEAGVSPGFQVLEDAVAAQVSDYARDAVAELAKADPNGPVGRAYRHFSVELDWRGFLAMFTTFEAKRAAIRGYIEACPGGAYGADVWGRCGFDLPTEPERLEAEAVAGIAWPAWRRAAEALAATGAATDGGIAEKMRAAGPKSAFAVVWAAFATAAGEPRAKLGTNAVDPAIRDWLKAEQDRLHAVIGRLKAARIARDTVHALSLALAYAEVYDGQKQAAGGLDFGDLIARTEELLTRRADAAWVLYKLDGGIDHILLDEAQDTAPEQWEILSALTEEFFAGSGVGGLRERTLFAVGDKKQSIYSFQGAAPERLAAEYGAYEQRVGDAGRLFRGVPLEVSWRSTPEVLAFVDAVFAAPETAVGLQPGEDVGAGAIRHTAKRPAGRGAVDLWPLEEAEPEEERDPWLPVDLEPKESANKKLARRIARSIKASIERGEAVLDRESREWRPARAGDFLILVRRRKVLFHEIIRALKREGVPVGGADRLQLSEHIVFQDLMALGRFCRFTPDDLTLAALLRSPFCEVDEDSLFALAHRRETDLWTTLNARATERAEWERARDFFAWALAEAQLRSPFDFFGRVLSRLDAEGRSMRQRMLTRLGREAEDAIDAFMGQALSLEQRGLRDLERFLDAMAAADIEVKREQEDTSGREEGEVRVMTTHGAKGLEAPIVFLPDTTTRATAQGGPLLDAEGGGFLWAPRKAEDCEASARARAAREASAAGESLRLLYVALTRARDRLVICGTSTRDTFYKGSWCDVAARAFERPEIAEHTRLVGEGEAQVTRFGFDPVLMAADATAARVAAVLPAWVYRFAPAEPASRRYASPSTLAEEERGPSSSPLAARQGLGRYRRGLLVHRLLQLLPDLPLDERAEAAAMLLLREPDLTPDQREEMASAALAVLEDARFAAVFGPGSRAEVAVAGAAPGLPEGLAISGRIDRLVVEKDRVLVVDYKTNRPAPRRIEEADRAYRVQMALYAAVLAEVFPGRLIEAALVWTDGPKLMPVPGKMITETLAELRANG</sequence>
<comment type="catalytic activity">
    <reaction evidence="11">
        <text>Couples ATP hydrolysis with the unwinding of duplex DNA by translocating in the 3'-5' direction.</text>
        <dbReference type="EC" id="5.6.2.4"/>
    </reaction>
</comment>
<organism evidence="19 20">
    <name type="scientific">Phenylobacterium montanum</name>
    <dbReference type="NCBI Taxonomy" id="2823693"/>
    <lineage>
        <taxon>Bacteria</taxon>
        <taxon>Pseudomonadati</taxon>
        <taxon>Pseudomonadota</taxon>
        <taxon>Alphaproteobacteria</taxon>
        <taxon>Caulobacterales</taxon>
        <taxon>Caulobacteraceae</taxon>
        <taxon>Phenylobacterium</taxon>
    </lineage>
</organism>
<feature type="region of interest" description="Disordered" evidence="16">
    <location>
        <begin position="946"/>
        <end position="967"/>
    </location>
</feature>
<name>A0A975FXS4_9CAUL</name>
<evidence type="ECO:0000256" key="16">
    <source>
        <dbReference type="SAM" id="MobiDB-lite"/>
    </source>
</evidence>
<evidence type="ECO:0000256" key="10">
    <source>
        <dbReference type="ARBA" id="ARBA00023235"/>
    </source>
</evidence>
<evidence type="ECO:0000256" key="3">
    <source>
        <dbReference type="ARBA" id="ARBA00022763"/>
    </source>
</evidence>
<evidence type="ECO:0000256" key="6">
    <source>
        <dbReference type="ARBA" id="ARBA00022839"/>
    </source>
</evidence>
<reference evidence="19" key="1">
    <citation type="submission" date="2021-04" db="EMBL/GenBank/DDBJ databases">
        <title>The complete genome sequence of Caulobacter sp. S6.</title>
        <authorList>
            <person name="Tang Y."/>
            <person name="Ouyang W."/>
            <person name="Liu Q."/>
            <person name="Huang B."/>
            <person name="Guo Z."/>
            <person name="Lei P."/>
        </authorList>
    </citation>
    <scope>NUCLEOTIDE SEQUENCE</scope>
    <source>
        <strain evidence="19">S6</strain>
    </source>
</reference>
<dbReference type="Gene3D" id="3.40.50.300">
    <property type="entry name" value="P-loop containing nucleotide triphosphate hydrolases"/>
    <property type="match status" value="4"/>
</dbReference>
<dbReference type="SUPFAM" id="SSF52540">
    <property type="entry name" value="P-loop containing nucleoside triphosphate hydrolases"/>
    <property type="match status" value="1"/>
</dbReference>
<dbReference type="SUPFAM" id="SSF52980">
    <property type="entry name" value="Restriction endonuclease-like"/>
    <property type="match status" value="1"/>
</dbReference>
<dbReference type="GO" id="GO:0005524">
    <property type="term" value="F:ATP binding"/>
    <property type="evidence" value="ECO:0007669"/>
    <property type="project" value="UniProtKB-UniRule"/>
</dbReference>
<evidence type="ECO:0000259" key="17">
    <source>
        <dbReference type="PROSITE" id="PS51198"/>
    </source>
</evidence>
<protein>
    <recommendedName>
        <fullName evidence="12">DNA 3'-5' helicase</fullName>
        <ecNumber evidence="12">5.6.2.4</ecNumber>
    </recommendedName>
    <alternativeName>
        <fullName evidence="13">DNA 3'-5' helicase II</fullName>
    </alternativeName>
</protein>
<dbReference type="RefSeq" id="WP_211936313.1">
    <property type="nucleotide sequence ID" value="NZ_CP073078.1"/>
</dbReference>
<dbReference type="InterPro" id="IPR000212">
    <property type="entry name" value="DNA_helicase_UvrD/REP"/>
</dbReference>
<keyword evidence="8" id="KW-0238">DNA-binding</keyword>
<evidence type="ECO:0000256" key="11">
    <source>
        <dbReference type="ARBA" id="ARBA00034617"/>
    </source>
</evidence>
<keyword evidence="4 15" id="KW-0378">Hydrolase</keyword>
<dbReference type="GO" id="GO:0003677">
    <property type="term" value="F:DNA binding"/>
    <property type="evidence" value="ECO:0007669"/>
    <property type="project" value="UniProtKB-KW"/>
</dbReference>
<evidence type="ECO:0000313" key="20">
    <source>
        <dbReference type="Proteomes" id="UP000676409"/>
    </source>
</evidence>
<keyword evidence="5 15" id="KW-0347">Helicase</keyword>
<keyword evidence="6" id="KW-0269">Exonuclease</keyword>
<dbReference type="GO" id="GO:0005829">
    <property type="term" value="C:cytosol"/>
    <property type="evidence" value="ECO:0007669"/>
    <property type="project" value="TreeGrafter"/>
</dbReference>
<dbReference type="EMBL" id="CP073078">
    <property type="protein sequence ID" value="QUD86261.1"/>
    <property type="molecule type" value="Genomic_DNA"/>
</dbReference>
<dbReference type="AlphaFoldDB" id="A0A975FXS4"/>
<evidence type="ECO:0000256" key="7">
    <source>
        <dbReference type="ARBA" id="ARBA00022840"/>
    </source>
</evidence>
<dbReference type="InterPro" id="IPR011604">
    <property type="entry name" value="PDDEXK-like_dom_sf"/>
</dbReference>
<dbReference type="PANTHER" id="PTHR11070:SF2">
    <property type="entry name" value="ATP-DEPENDENT DNA HELICASE SRS2"/>
    <property type="match status" value="1"/>
</dbReference>
<feature type="domain" description="UvrD-like helicase C-terminal" evidence="18">
    <location>
        <begin position="493"/>
        <end position="791"/>
    </location>
</feature>
<keyword evidence="20" id="KW-1185">Reference proteome</keyword>
<evidence type="ECO:0000256" key="9">
    <source>
        <dbReference type="ARBA" id="ARBA00023204"/>
    </source>
</evidence>
<dbReference type="InterPro" id="IPR038726">
    <property type="entry name" value="PDDEXK_AddAB-type"/>
</dbReference>
<gene>
    <name evidence="19" type="primary">addA</name>
    <name evidence="19" type="ORF">KCG34_14260</name>
</gene>
<keyword evidence="3" id="KW-0227">DNA damage</keyword>
<dbReference type="EC" id="5.6.2.4" evidence="12"/>
<dbReference type="InterPro" id="IPR027417">
    <property type="entry name" value="P-loop_NTPase"/>
</dbReference>
<evidence type="ECO:0000256" key="15">
    <source>
        <dbReference type="PROSITE-ProRule" id="PRU00560"/>
    </source>
</evidence>
<dbReference type="Pfam" id="PF00580">
    <property type="entry name" value="UvrD-helicase"/>
    <property type="match status" value="1"/>
</dbReference>
<comment type="catalytic activity">
    <reaction evidence="14">
        <text>ATP + H2O = ADP + phosphate + H(+)</text>
        <dbReference type="Rhea" id="RHEA:13065"/>
        <dbReference type="ChEBI" id="CHEBI:15377"/>
        <dbReference type="ChEBI" id="CHEBI:15378"/>
        <dbReference type="ChEBI" id="CHEBI:30616"/>
        <dbReference type="ChEBI" id="CHEBI:43474"/>
        <dbReference type="ChEBI" id="CHEBI:456216"/>
        <dbReference type="EC" id="5.6.2.4"/>
    </reaction>
</comment>
<evidence type="ECO:0000256" key="5">
    <source>
        <dbReference type="ARBA" id="ARBA00022806"/>
    </source>
</evidence>
<dbReference type="InterPro" id="IPR011335">
    <property type="entry name" value="Restrct_endonuc-II-like"/>
</dbReference>
<dbReference type="GO" id="GO:0033202">
    <property type="term" value="C:DNA helicase complex"/>
    <property type="evidence" value="ECO:0007669"/>
    <property type="project" value="TreeGrafter"/>
</dbReference>